<keyword evidence="7" id="KW-0493">Microtubule</keyword>
<dbReference type="Pfam" id="PF21264">
    <property type="entry name" value="DYNC2H1_AAA_dom"/>
    <property type="match status" value="1"/>
</dbReference>
<feature type="domain" description="Dynein 2 heavy chain 1 cytoplasmic ATPase lid" evidence="29">
    <location>
        <begin position="1735"/>
        <end position="1816"/>
    </location>
</feature>
<dbReference type="InterPro" id="IPR024317">
    <property type="entry name" value="Dynein_heavy_chain_D4_dom"/>
</dbReference>
<dbReference type="Pfam" id="PF12774">
    <property type="entry name" value="AAA_6"/>
    <property type="match status" value="1"/>
</dbReference>
<dbReference type="Gene3D" id="3.20.180.20">
    <property type="entry name" value="Dynein heavy chain, N-terminal domain 2"/>
    <property type="match status" value="1"/>
</dbReference>
<evidence type="ECO:0000259" key="29">
    <source>
        <dbReference type="Pfam" id="PF22597"/>
    </source>
</evidence>
<dbReference type="Gene3D" id="1.20.140.100">
    <property type="entry name" value="Dynein heavy chain, N-terminal domain 2"/>
    <property type="match status" value="1"/>
</dbReference>
<organism evidence="30 31">
    <name type="scientific">Ichthyophthirius multifiliis</name>
    <name type="common">White spot disease agent</name>
    <name type="synonym">Ich</name>
    <dbReference type="NCBI Taxonomy" id="5932"/>
    <lineage>
        <taxon>Eukaryota</taxon>
        <taxon>Sar</taxon>
        <taxon>Alveolata</taxon>
        <taxon>Ciliophora</taxon>
        <taxon>Intramacronucleata</taxon>
        <taxon>Oligohymenophorea</taxon>
        <taxon>Hymenostomatida</taxon>
        <taxon>Ophryoglenina</taxon>
        <taxon>Ichthyophthirius</taxon>
    </lineage>
</organism>
<dbReference type="Pfam" id="PF18199">
    <property type="entry name" value="Dynein_C"/>
    <property type="match status" value="1"/>
</dbReference>
<dbReference type="InterPro" id="IPR042219">
    <property type="entry name" value="AAA_lid_11_sf"/>
</dbReference>
<dbReference type="Pfam" id="PF22597">
    <property type="entry name" value="DYN_lid"/>
    <property type="match status" value="1"/>
</dbReference>
<evidence type="ECO:0000256" key="4">
    <source>
        <dbReference type="ARBA" id="ARBA00022473"/>
    </source>
</evidence>
<keyword evidence="6" id="KW-0963">Cytoplasm</keyword>
<keyword evidence="17" id="KW-0966">Cell projection</keyword>
<dbReference type="Pfam" id="PF03028">
    <property type="entry name" value="Dynein_heavy"/>
    <property type="match status" value="1"/>
</dbReference>
<dbReference type="InterPro" id="IPR027417">
    <property type="entry name" value="P-loop_NTPase"/>
</dbReference>
<comment type="subcellular location">
    <subcellularLocation>
        <location evidence="2">Cell projection</location>
        <location evidence="2">Cilium membrane</location>
        <topology evidence="2">Peripheral membrane protein</topology>
        <orientation evidence="2">Cytoplasmic side</orientation>
    </subcellularLocation>
    <subcellularLocation>
        <location evidence="1">Cytoplasm</location>
        <location evidence="1">Cytoskeleton</location>
    </subcellularLocation>
</comment>
<dbReference type="InterPro" id="IPR041228">
    <property type="entry name" value="Dynein_C"/>
</dbReference>
<evidence type="ECO:0000256" key="16">
    <source>
        <dbReference type="ARBA" id="ARBA00023212"/>
    </source>
</evidence>
<dbReference type="GO" id="GO:0007018">
    <property type="term" value="P:microtubule-based movement"/>
    <property type="evidence" value="ECO:0007669"/>
    <property type="project" value="InterPro"/>
</dbReference>
<evidence type="ECO:0000313" key="31">
    <source>
        <dbReference type="Proteomes" id="UP000008983"/>
    </source>
</evidence>
<feature type="domain" description="Dynein heavy chain hydrolytic ATP-binding dynein motor region" evidence="22">
    <location>
        <begin position="932"/>
        <end position="1266"/>
    </location>
</feature>
<dbReference type="InterPro" id="IPR004273">
    <property type="entry name" value="Dynein_heavy_D6_P-loop"/>
</dbReference>
<evidence type="ECO:0000256" key="14">
    <source>
        <dbReference type="ARBA" id="ARBA00023136"/>
    </source>
</evidence>
<dbReference type="InterPro" id="IPR035699">
    <property type="entry name" value="AAA_6"/>
</dbReference>
<dbReference type="FunFam" id="1.10.8.710:FF:000001">
    <property type="entry name" value="Dynein axonemal heavy chain 2"/>
    <property type="match status" value="1"/>
</dbReference>
<dbReference type="Proteomes" id="UP000008983">
    <property type="component" value="Unassembled WGS sequence"/>
</dbReference>
<dbReference type="Gene3D" id="1.20.920.30">
    <property type="match status" value="1"/>
</dbReference>
<dbReference type="Gene3D" id="3.40.50.300">
    <property type="entry name" value="P-loop containing nucleotide triphosphate hydrolases"/>
    <property type="match status" value="5"/>
</dbReference>
<evidence type="ECO:0000256" key="2">
    <source>
        <dbReference type="ARBA" id="ARBA00004522"/>
    </source>
</evidence>
<dbReference type="FunFam" id="3.40.50.300:FF:000071">
    <property type="entry name" value="Cytoplasmic dynein heavy chain 1"/>
    <property type="match status" value="1"/>
</dbReference>
<dbReference type="GeneID" id="14910853"/>
<evidence type="ECO:0000256" key="7">
    <source>
        <dbReference type="ARBA" id="ARBA00022701"/>
    </source>
</evidence>
<dbReference type="PANTHER" id="PTHR45703:SF22">
    <property type="entry name" value="DYNEIN CYTOPLASMIC 2 HEAVY CHAIN 1"/>
    <property type="match status" value="1"/>
</dbReference>
<keyword evidence="9" id="KW-0970">Cilium biogenesis/degradation</keyword>
<evidence type="ECO:0000259" key="25">
    <source>
        <dbReference type="Pfam" id="PF12781"/>
    </source>
</evidence>
<keyword evidence="31" id="KW-1185">Reference proteome</keyword>
<dbReference type="RefSeq" id="XP_004039959.1">
    <property type="nucleotide sequence ID" value="XM_004039911.1"/>
</dbReference>
<dbReference type="Gene3D" id="1.10.8.710">
    <property type="match status" value="1"/>
</dbReference>
<dbReference type="FunFam" id="1.20.920.20:FF:000002">
    <property type="entry name" value="Cytoplasmic dynein 1 heavy chain"/>
    <property type="match status" value="1"/>
</dbReference>
<evidence type="ECO:0000256" key="5">
    <source>
        <dbReference type="ARBA" id="ARBA00022475"/>
    </source>
</evidence>
<dbReference type="GO" id="GO:0051959">
    <property type="term" value="F:dynein light intermediate chain binding"/>
    <property type="evidence" value="ECO:0007669"/>
    <property type="project" value="InterPro"/>
</dbReference>
<gene>
    <name evidence="30" type="ORF">IMG5_004580</name>
</gene>
<dbReference type="InterPro" id="IPR042228">
    <property type="entry name" value="Dynein_linker_3"/>
</dbReference>
<dbReference type="Pfam" id="PF12780">
    <property type="entry name" value="AAA_8"/>
    <property type="match status" value="1"/>
</dbReference>
<feature type="coiled-coil region" evidence="19">
    <location>
        <begin position="2355"/>
        <end position="2424"/>
    </location>
</feature>
<reference evidence="30 31" key="1">
    <citation type="submission" date="2011-07" db="EMBL/GenBank/DDBJ databases">
        <authorList>
            <person name="Coyne R."/>
            <person name="Brami D."/>
            <person name="Johnson J."/>
            <person name="Hostetler J."/>
            <person name="Hannick L."/>
            <person name="Clark T."/>
            <person name="Cassidy-Hanley D."/>
            <person name="Inman J."/>
        </authorList>
    </citation>
    <scope>NUCLEOTIDE SEQUENCE [LARGE SCALE GENOMIC DNA]</scope>
    <source>
        <strain evidence="30 31">G5</strain>
    </source>
</reference>
<dbReference type="GO" id="GO:0005524">
    <property type="term" value="F:ATP binding"/>
    <property type="evidence" value="ECO:0007669"/>
    <property type="project" value="UniProtKB-KW"/>
</dbReference>
<dbReference type="GO" id="GO:0060271">
    <property type="term" value="P:cilium assembly"/>
    <property type="evidence" value="ECO:0007669"/>
    <property type="project" value="UniProtKB-ARBA"/>
</dbReference>
<keyword evidence="12 19" id="KW-0175">Coiled coil</keyword>
<dbReference type="FunFam" id="3.20.180.20:FF:000002">
    <property type="entry name" value="Cytoplasmic dynein heavy chain 1"/>
    <property type="match status" value="1"/>
</dbReference>
<keyword evidence="16" id="KW-0206">Cytoskeleton</keyword>
<dbReference type="InterPro" id="IPR043157">
    <property type="entry name" value="Dynein_AAA1S"/>
</dbReference>
<dbReference type="InParanoid" id="G0QJE3"/>
<keyword evidence="5" id="KW-1003">Cell membrane</keyword>
<dbReference type="InterPro" id="IPR042222">
    <property type="entry name" value="Dynein_2_N"/>
</dbReference>
<dbReference type="InterPro" id="IPR024743">
    <property type="entry name" value="Dynein_HC_stalk"/>
</dbReference>
<feature type="coiled-coil region" evidence="19">
    <location>
        <begin position="2139"/>
        <end position="2205"/>
    </location>
</feature>
<evidence type="ECO:0000313" key="30">
    <source>
        <dbReference type="EMBL" id="EGR34655.1"/>
    </source>
</evidence>
<dbReference type="Gene3D" id="6.10.140.1060">
    <property type="match status" value="1"/>
</dbReference>
<feature type="domain" description="Dynein heavy chain AAA module D4" evidence="24">
    <location>
        <begin position="1877"/>
        <end position="2103"/>
    </location>
</feature>
<name>G0QJE3_ICHMU</name>
<dbReference type="GO" id="GO:0030286">
    <property type="term" value="C:dynein complex"/>
    <property type="evidence" value="ECO:0007669"/>
    <property type="project" value="UniProtKB-KW"/>
</dbReference>
<keyword evidence="8" id="KW-0547">Nucleotide-binding</keyword>
<evidence type="ECO:0000259" key="28">
    <source>
        <dbReference type="Pfam" id="PF21264"/>
    </source>
</evidence>
<dbReference type="FunFam" id="3.40.50.300:FF:000706">
    <property type="entry name" value="Cytoplasmic dynein 2 heavy chain 1"/>
    <property type="match status" value="1"/>
</dbReference>
<evidence type="ECO:0000256" key="3">
    <source>
        <dbReference type="ARBA" id="ARBA00008887"/>
    </source>
</evidence>
<dbReference type="InterPro" id="IPR054354">
    <property type="entry name" value="DYNC2H1-like_lid"/>
</dbReference>
<feature type="domain" description="Dynein heavy chain linker" evidence="21">
    <location>
        <begin position="423"/>
        <end position="812"/>
    </location>
</feature>
<dbReference type="InterPro" id="IPR043160">
    <property type="entry name" value="Dynein_C_barrel"/>
</dbReference>
<dbReference type="OMA" id="WCKERVS"/>
<dbReference type="GO" id="GO:0060170">
    <property type="term" value="C:ciliary membrane"/>
    <property type="evidence" value="ECO:0007669"/>
    <property type="project" value="UniProtKB-SubCell"/>
</dbReference>
<evidence type="ECO:0000259" key="24">
    <source>
        <dbReference type="Pfam" id="PF12780"/>
    </source>
</evidence>
<dbReference type="Gene3D" id="1.20.920.20">
    <property type="match status" value="1"/>
</dbReference>
<evidence type="ECO:0000256" key="15">
    <source>
        <dbReference type="ARBA" id="ARBA00023175"/>
    </source>
</evidence>
<feature type="domain" description="Dynein heavy chain C-terminal" evidence="27">
    <location>
        <begin position="3236"/>
        <end position="3529"/>
    </location>
</feature>
<keyword evidence="11" id="KW-0243">Dynein</keyword>
<evidence type="ECO:0000256" key="12">
    <source>
        <dbReference type="ARBA" id="ARBA00023054"/>
    </source>
</evidence>
<dbReference type="Gene3D" id="1.10.8.1220">
    <property type="match status" value="1"/>
</dbReference>
<dbReference type="Gene3D" id="1.20.1270.280">
    <property type="match status" value="1"/>
</dbReference>
<evidence type="ECO:0000259" key="21">
    <source>
        <dbReference type="Pfam" id="PF08393"/>
    </source>
</evidence>
<evidence type="ECO:0000259" key="23">
    <source>
        <dbReference type="Pfam" id="PF12777"/>
    </source>
</evidence>
<dbReference type="GO" id="GO:0008104">
    <property type="term" value="P:intracellular protein localization"/>
    <property type="evidence" value="ECO:0007669"/>
    <property type="project" value="UniProtKB-ARBA"/>
</dbReference>
<sequence>MEIENRKYQKTLESGCLGKDQAKCKQWKINWDCQLYKALEHQYQRGFQLLDQNLEEINVDLVLQGKNIQLKPSLEEIKDKYYKEIKVFINWPVKEIQSFSGNSDIYQQMPKQNTDFIVLVYQKAYNLFTILQNELQQYNLWSQIAQFDIETIEDKIQSMEEWEINIKYIQQKRDEIENIEDNKQINCFNINMKPFKQNMDDCLQNLIDSIVNILKSSVKKDCDLIEDFISGSLERLTNKPKSMEEMNQARNSYIELKEKKTEMGDKINNIQSKNKILKKIVGFVYNIANTEKRWENFEVAIGDFDSILFEQSKQIRQDIGKKGDFLNQEIDKFYTRWQSVKPQKVEKFDKESARELGVKMKEMQSQWTDIEQRIDNLSKDAKHFEMNEFKFNNLLNVKNDLSSGVVFLYFININFQIKFKKDSQWALFDKFNSELENLEKEEWIVFKSRLYDFQDFLVQWDAQLKPFVNKTDPIIQYMTEQIQIFHKIWTSLRLCVGDTFEREHWRSLFILLKIPKEINLENLKFGHLLDAENQLFEKTNDLKELVARSQGEISLREAIQELKQWCDTYCFELTENISNNRTTPLIKEWKDLLTKVSDNQSLLLSMKESKFIGRFADQIDQFEQKLGGVDEYLTKLQIIQRKWVYLEPIFGRGALPAEQGRFRRLDDDFRSIMLNIEKDPRVVLLCQIGGIRDTLETILDQLERCQKALNDFLEEKRSRFPRFYFLGDDDLLEILGQSQNANVIQMHLKKLFAGIHKVEFDKKIEQILSMVSSQKESVVLCEKVQIQENVENWLSELSIKMVKTLKNSLNQCLGEDSLQIENFPSQILCVREEIMFNYQALEAIKEGKLDSLNQNLNKKLEFYTKQVGGSEHLTSLKLKALILDLIHQIEVINLLINEEVKDVQDWNWYKQLKYQMQEKICEITMCRAKFNYTYEYQGNAPKLVHTPLTDKCYLTLTQGMDMGYGGNPYGPAGTGKTESVKALGQAFGRQVLVFNCDEGLDFKSMGRIFIGLVKCGAWGCFDEFNRLLEEQLSAISQQIQIIQWAIKEDEKTMHLMSQIVEVNRNSGIFVTLNPAGKGYGGRSKLPDNLKQLFRPVAMSVPDNEIIAETLLYSEGFKNAKDLAQKVISVFTLSKQLLSPQQHYDWGLRALKTILTVAGQLIQREKNQKITKEVEYELVIKAIRINTMSKLTFQDTQKFVSLLEDVFPGTISGDILYEQISEVSKEVLRENRLDIIETQIQKILQFYEATKQRMGVVLVGPSGCGKTTIWKTLKKAYEKIGQQVKIYIMNPKSMPRSQLLGLMNNDTREFSEGVLTSSAREVVKNPADVINWIICDGDIDPEWIESLNSVLDDNHLLTLPTGERISFGDNVNFIFETNDLQFASPATVSRMGMIFLNQEDIKVQSVVLKWLSLGNNQNQDLLKEFLDQFFYKILDFVSEFEDEQIVNTTKIGLVNNVLSLLQNVQTKNQFFVQILKGFASNFPQQIRSKIAKFIFDLGNISAPVDINLFPLDFYITEDSQQLKAIKSHQQTENIQNEDFANNNEENPLPIKTIGLQSDIELIKPWILNCQPFIICGPEGCGKSMLIRSSFEILKNLNQKISIATIFCNAQTTAQQIIQKLNQICIKGTFAQGRILKPKEASRLVIYLKDINLPKPDKYLTIQLIAFLQQIITHKGYYDDSLEFIYLDEKIQIVCSMAPPSTIGRHQISTRFTANVRIHYMQYPKKEELCEIYECFFLKNNLKNNNMEKKMANTLIELYFGITKIFNVDQQRHYNFTPRNLTQIVFGMSKYENDQQIIESFLNEINKTFKDRLINIQQQNQFDEFVYNLLNQNFQVQKNSLKDIYFAYQNNKFTKLSKKDYIQYLQQGLMLYEREFKEMKLHLLDEILSLLSSLDRALSLGGGILLCGKSGIGRRSCLSLICAILRMEINSPCTMRDYSVRDFKKELKIILEKAAVQNKQMVLFIEDHHVQKSEFLEIINSLISCGEIPGLFSQEEIEHSFSNNIEDIRREYYGKSLYEIFCLRVKQNLRVVLNMDFTSKEFGNNCAQNPAFFAKCTVIWLSEWKQESMKVILMNELQEGLFKQVQNEKQQENIVNQIINIHDLEVKENQAAPLKFFQFVETYKKIFEGKINSRGSKSQHLKQGLKKLQEAKDMVDQLGKQAQQKQKELAQKQAEADTALVQISKAMQDAADRKQECEQIKHFLQSEEVKIQDSRIEVAEQLKDVQPLVEAAQKSVQGIQKGDLDFLRNLKMPPPVIHNIMRAVLRVFENNDDRWTEIKKFLGNRQVLEQIINFDPSIITPKVRREVQIAINENESSFRKEVSYNASKAVGPMAEWVLAILKYSEVIEKVLPLQQKLQKFDQKLNDSKQKLKENENELIKLEQKVESLKDNFSQKTSEAQKLKSDLKKEEETLNIASSLLSKLADEKIRWEHQSLQIETEFQTFPQNSLLAAAFTTYLPQKDENQREKALLKWKKSSNNSAFNYLKFLTTEQQILKWKQESLPSDSLTLENTLILQNTSKTALMIDPNGQATSWLKKTHSNLEILNFQDQKFSNQLELAVLFGKTLLIQEMDKIEPILVPILRKDLIHQGPRWVIQIGDKYINFSENFVLFLATRNSSIQIQQSIQAQICIINYSVTKSGLEGKLLSIIINHEQPDLENKKQELLENEQSLKIQLADLEKTLLEELANSQGNILENTVLLESLNQTKAKSQTITISLAESTKLQENLDTQREVYRTLAIKGAQLFITISDLSKINNMYRFSLQYFINLFSQCLNTPKKASEINQKLKESENQLNKIIFNNIASSLFKADRMTLSLHLINDIFPQFFAENEYQFFLGNILSIENQNTNFPKFLPQENREQFSSFISTFPQLNNQLNFTQNAKEWEKWSKTLECEKAFPQNINITPFQKVLVVQIFRPERLQTSLNDFICEILQLQSLSGNQFSFQSLNKDEPSLFILSPGSDPSTELEEYANQEIGRENYISMSMGGNQNDIALEKLREAQNKGLWICLKNLHLVTSWLPVLEKEIKNTLQNETTHKNYRVFLTTEPHEKFPAILLETCQKISYESPPGVKKGIERILNGWNNELLSKGNTKRAQLMFSASFFHSILVERRTFIPQGWSKIYEFSYGDLRAAIQIIENLHNDNNFSWKTLHGLFENAIYGGRIDEFFDMRVLRAYIDQYFNEKILNGTFLIGNLIKMPQSNNINDFQAIIEEKMPENDTPLLFGLPQNIDKAVQRYNTQRLIENLKKIKKTSLLELKFDKIQWLQNLEPIFLLWNTLNKNIKNLPQIKNQDLLTNDPIESFVFLEAQQSFLMLEKINQQINNLQKVLEGNALLTTEIHQTGNDLMLGNIPEKWLKIWEGAENPSQWLKGFTTRVSQLKKWLENTKNNTLVNNSVNLADLFHPDVFLNAVRQKSARLMKKPLNDLKIVCSFDNKKIQSLCPIVIKVSNLLLQGCNIEGEFLQDGGSDIPEFICLEELYFGFVEKKQGDIYDQKSLGEFPIFANIFREQLIAKVNLPIKGCFNKKVLAGVAIILQNN</sequence>
<evidence type="ECO:0000259" key="20">
    <source>
        <dbReference type="Pfam" id="PF03028"/>
    </source>
</evidence>
<dbReference type="GO" id="GO:0008569">
    <property type="term" value="F:minus-end-directed microtubule motor activity"/>
    <property type="evidence" value="ECO:0007669"/>
    <property type="project" value="InterPro"/>
</dbReference>
<dbReference type="OrthoDB" id="419419at2759"/>
<feature type="domain" description="Dynein heavy chain region D6 P-loop" evidence="20">
    <location>
        <begin position="2947"/>
        <end position="3059"/>
    </location>
</feature>
<keyword evidence="4" id="KW-0217">Developmental protein</keyword>
<feature type="domain" description="Dynein heavy chain AAA lid" evidence="26">
    <location>
        <begin position="3091"/>
        <end position="3225"/>
    </location>
</feature>
<dbReference type="Gene3D" id="1.10.8.720">
    <property type="entry name" value="Region D6 of dynein motor"/>
    <property type="match status" value="1"/>
</dbReference>
<keyword evidence="10" id="KW-0067">ATP-binding</keyword>
<evidence type="ECO:0000256" key="8">
    <source>
        <dbReference type="ARBA" id="ARBA00022741"/>
    </source>
</evidence>
<keyword evidence="15" id="KW-0505">Motor protein</keyword>
<dbReference type="GO" id="GO:0045505">
    <property type="term" value="F:dynein intermediate chain binding"/>
    <property type="evidence" value="ECO:0007669"/>
    <property type="project" value="InterPro"/>
</dbReference>
<dbReference type="Pfam" id="PF18198">
    <property type="entry name" value="AAA_lid_11"/>
    <property type="match status" value="1"/>
</dbReference>
<comment type="similarity">
    <text evidence="3">Belongs to the dynein heavy chain family.</text>
</comment>
<evidence type="ECO:0000259" key="27">
    <source>
        <dbReference type="Pfam" id="PF18199"/>
    </source>
</evidence>
<dbReference type="InterPro" id="IPR026983">
    <property type="entry name" value="DHC"/>
</dbReference>
<dbReference type="FunFam" id="3.40.50.300:FF:000598">
    <property type="entry name" value="Dynein cytoplasmic 2 heavy chain 1"/>
    <property type="match status" value="1"/>
</dbReference>
<dbReference type="InterPro" id="IPR041658">
    <property type="entry name" value="AAA_lid_11"/>
</dbReference>
<evidence type="ECO:0000256" key="11">
    <source>
        <dbReference type="ARBA" id="ARBA00023017"/>
    </source>
</evidence>
<dbReference type="eggNOG" id="KOG3595">
    <property type="taxonomic scope" value="Eukaryota"/>
</dbReference>
<evidence type="ECO:0000256" key="9">
    <source>
        <dbReference type="ARBA" id="ARBA00022794"/>
    </source>
</evidence>
<evidence type="ECO:0000256" key="10">
    <source>
        <dbReference type="ARBA" id="ARBA00022840"/>
    </source>
</evidence>
<dbReference type="Pfam" id="PF08393">
    <property type="entry name" value="DHC_N2"/>
    <property type="match status" value="1"/>
</dbReference>
<evidence type="ECO:0000256" key="17">
    <source>
        <dbReference type="ARBA" id="ARBA00023273"/>
    </source>
</evidence>
<dbReference type="EMBL" id="GL983061">
    <property type="protein sequence ID" value="EGR34655.1"/>
    <property type="molecule type" value="Genomic_DNA"/>
</dbReference>
<protein>
    <recommendedName>
        <fullName evidence="18">Cytoplasmic dynein 2 heavy chain 1</fullName>
    </recommendedName>
</protein>
<keyword evidence="13" id="KW-0969">Cilium</keyword>
<dbReference type="PANTHER" id="PTHR45703">
    <property type="entry name" value="DYNEIN HEAVY CHAIN"/>
    <property type="match status" value="1"/>
</dbReference>
<evidence type="ECO:0000256" key="13">
    <source>
        <dbReference type="ARBA" id="ARBA00023069"/>
    </source>
</evidence>
<evidence type="ECO:0000259" key="26">
    <source>
        <dbReference type="Pfam" id="PF18198"/>
    </source>
</evidence>
<feature type="domain" description="Dynein heavy chain ATP-binding dynein motor region" evidence="25">
    <location>
        <begin position="2494"/>
        <end position="2711"/>
    </location>
</feature>
<evidence type="ECO:0000256" key="1">
    <source>
        <dbReference type="ARBA" id="ARBA00004245"/>
    </source>
</evidence>
<dbReference type="Pfam" id="PF12775">
    <property type="entry name" value="AAA_7"/>
    <property type="match status" value="1"/>
</dbReference>
<dbReference type="Gene3D" id="1.20.58.1120">
    <property type="match status" value="1"/>
</dbReference>
<evidence type="ECO:0000259" key="22">
    <source>
        <dbReference type="Pfam" id="PF12774"/>
    </source>
</evidence>
<dbReference type="InterPro" id="IPR035706">
    <property type="entry name" value="AAA_9"/>
</dbReference>
<dbReference type="Gene3D" id="3.10.490.20">
    <property type="match status" value="1"/>
</dbReference>
<evidence type="ECO:0000256" key="6">
    <source>
        <dbReference type="ARBA" id="ARBA00022490"/>
    </source>
</evidence>
<accession>G0QJE3</accession>
<evidence type="ECO:0000256" key="18">
    <source>
        <dbReference type="ARBA" id="ARBA00023902"/>
    </source>
</evidence>
<feature type="domain" description="Dynein heavy chain coiled coil stalk" evidence="23">
    <location>
        <begin position="2138"/>
        <end position="2465"/>
    </location>
</feature>
<feature type="domain" description="Cytoplasmic dynein 2 heavy chain 1 AAA+ ATPase" evidence="28">
    <location>
        <begin position="1402"/>
        <end position="1495"/>
    </location>
</feature>
<evidence type="ECO:0000256" key="19">
    <source>
        <dbReference type="SAM" id="Coils"/>
    </source>
</evidence>
<keyword evidence="14" id="KW-0472">Membrane</keyword>
<dbReference type="SUPFAM" id="SSF52540">
    <property type="entry name" value="P-loop containing nucleoside triphosphate hydrolases"/>
    <property type="match status" value="4"/>
</dbReference>
<dbReference type="InterPro" id="IPR013602">
    <property type="entry name" value="Dynein_heavy_linker"/>
</dbReference>
<dbReference type="Pfam" id="PF12781">
    <property type="entry name" value="AAA_9"/>
    <property type="match status" value="1"/>
</dbReference>
<dbReference type="GO" id="GO:0005874">
    <property type="term" value="C:microtubule"/>
    <property type="evidence" value="ECO:0007669"/>
    <property type="project" value="UniProtKB-KW"/>
</dbReference>
<dbReference type="InterPro" id="IPR049400">
    <property type="entry name" value="DYNC2H1_AAA_dom"/>
</dbReference>
<proteinExistence type="inferred from homology"/>
<dbReference type="STRING" id="857967.G0QJE3"/>
<dbReference type="Pfam" id="PF12777">
    <property type="entry name" value="MT"/>
    <property type="match status" value="1"/>
</dbReference>